<feature type="domain" description="Outer membrane protein beta-barrel" evidence="2">
    <location>
        <begin position="20"/>
        <end position="197"/>
    </location>
</feature>
<name>A0A2U1FFG8_9PORP</name>
<dbReference type="GO" id="GO:0044384">
    <property type="term" value="C:host outer membrane"/>
    <property type="evidence" value="ECO:0007669"/>
    <property type="project" value="InterPro"/>
</dbReference>
<gene>
    <name evidence="3" type="ORF">C7382_10775</name>
</gene>
<dbReference type="EMBL" id="QEKY01000007">
    <property type="protein sequence ID" value="PVZ10710.1"/>
    <property type="molecule type" value="Genomic_DNA"/>
</dbReference>
<evidence type="ECO:0000313" key="3">
    <source>
        <dbReference type="EMBL" id="PVZ10710.1"/>
    </source>
</evidence>
<keyword evidence="1" id="KW-0732">Signal</keyword>
<evidence type="ECO:0000313" key="4">
    <source>
        <dbReference type="Proteomes" id="UP000245462"/>
    </source>
</evidence>
<accession>A0A2U1FFG8</accession>
<dbReference type="GeneID" id="94550705"/>
<dbReference type="AlphaFoldDB" id="A0A2U1FFG8"/>
<dbReference type="RefSeq" id="WP_116679256.1">
    <property type="nucleotide sequence ID" value="NZ_JBGYUN010000082.1"/>
</dbReference>
<proteinExistence type="predicted"/>
<organism evidence="3 4">
    <name type="scientific">Porphyromonas loveana</name>
    <dbReference type="NCBI Taxonomy" id="1884669"/>
    <lineage>
        <taxon>Bacteria</taxon>
        <taxon>Pseudomonadati</taxon>
        <taxon>Bacteroidota</taxon>
        <taxon>Bacteroidia</taxon>
        <taxon>Bacteroidales</taxon>
        <taxon>Porphyromonadaceae</taxon>
        <taxon>Porphyromonas</taxon>
    </lineage>
</organism>
<evidence type="ECO:0000259" key="2">
    <source>
        <dbReference type="Pfam" id="PF13568"/>
    </source>
</evidence>
<protein>
    <submittedName>
        <fullName evidence="3">Outer membrane protein with beta-barrel domain</fullName>
    </submittedName>
</protein>
<dbReference type="InterPro" id="IPR025665">
    <property type="entry name" value="Beta-barrel_OMP_2"/>
</dbReference>
<keyword evidence="4" id="KW-1185">Reference proteome</keyword>
<dbReference type="PROSITE" id="PS00695">
    <property type="entry name" value="ENT_VIR_OMP_2"/>
    <property type="match status" value="1"/>
</dbReference>
<dbReference type="InterPro" id="IPR011250">
    <property type="entry name" value="OMP/PagP_B-barrel"/>
</dbReference>
<feature type="chain" id="PRO_5015564279" evidence="1">
    <location>
        <begin position="21"/>
        <end position="229"/>
    </location>
</feature>
<sequence length="229" mass="25404">MKRFVLVAAALLASATMSVAQNRPTFRVDANLSVSNQDSKRNDFTYNTVPNVGVRLGVGAEFQLGSKGFYLAPGLNYSMKGSITKWNRDGINIEPSYIKEESTRLHYLQLPINIGYRFTLSDDFAISFEVGPYAAYGFSGTHIQKNSLNDGYHTQVFGDIIGGPSKTRWDVGAGIGVALHYKRTYLQAGYEHGFIDMVRGGAYQPPLSDETLHKTICNRSFFVGLGYRF</sequence>
<dbReference type="Proteomes" id="UP000245462">
    <property type="component" value="Unassembled WGS sequence"/>
</dbReference>
<dbReference type="OrthoDB" id="1012425at2"/>
<reference evidence="3 4" key="1">
    <citation type="submission" date="2018-04" db="EMBL/GenBank/DDBJ databases">
        <title>Genomic Encyclopedia of Type Strains, Phase IV (KMG-IV): sequencing the most valuable type-strain genomes for metagenomic binning, comparative biology and taxonomic classification.</title>
        <authorList>
            <person name="Goeker M."/>
        </authorList>
    </citation>
    <scope>NUCLEOTIDE SEQUENCE [LARGE SCALE GENOMIC DNA]</scope>
    <source>
        <strain evidence="3 4">DSM 28520</strain>
    </source>
</reference>
<dbReference type="InterPro" id="IPR000758">
    <property type="entry name" value="Enterovir_OMP"/>
</dbReference>
<dbReference type="Pfam" id="PF13568">
    <property type="entry name" value="OMP_b-brl_2"/>
    <property type="match status" value="1"/>
</dbReference>
<evidence type="ECO:0000256" key="1">
    <source>
        <dbReference type="SAM" id="SignalP"/>
    </source>
</evidence>
<comment type="caution">
    <text evidence="3">The sequence shown here is derived from an EMBL/GenBank/DDBJ whole genome shotgun (WGS) entry which is preliminary data.</text>
</comment>
<feature type="signal peptide" evidence="1">
    <location>
        <begin position="1"/>
        <end position="20"/>
    </location>
</feature>
<dbReference type="SUPFAM" id="SSF56925">
    <property type="entry name" value="OMPA-like"/>
    <property type="match status" value="1"/>
</dbReference>